<dbReference type="AlphaFoldDB" id="E6VJ97"/>
<dbReference type="KEGG" id="rpx:Rpdx1_1620"/>
<sequence>MAGLVPAIHVFRAVMSAKTWMPGTRPGMTEVLREIRGDAERHAASWVSTSRTQYEVP</sequence>
<dbReference type="Proteomes" id="UP000001402">
    <property type="component" value="Chromosome"/>
</dbReference>
<protein>
    <submittedName>
        <fullName evidence="1">Uncharacterized protein</fullName>
    </submittedName>
</protein>
<dbReference type="EMBL" id="CP002418">
    <property type="protein sequence ID" value="ADU43238.1"/>
    <property type="molecule type" value="Genomic_DNA"/>
</dbReference>
<evidence type="ECO:0000313" key="2">
    <source>
        <dbReference type="Proteomes" id="UP000001402"/>
    </source>
</evidence>
<accession>E6VJ97</accession>
<name>E6VJ97_RHOPX</name>
<gene>
    <name evidence="1" type="ordered locus">Rpdx1_1620</name>
</gene>
<organism evidence="1 2">
    <name type="scientific">Rhodopseudomonas palustris (strain DX-1)</name>
    <dbReference type="NCBI Taxonomy" id="652103"/>
    <lineage>
        <taxon>Bacteria</taxon>
        <taxon>Pseudomonadati</taxon>
        <taxon>Pseudomonadota</taxon>
        <taxon>Alphaproteobacteria</taxon>
        <taxon>Hyphomicrobiales</taxon>
        <taxon>Nitrobacteraceae</taxon>
        <taxon>Rhodopseudomonas</taxon>
    </lineage>
</organism>
<evidence type="ECO:0000313" key="1">
    <source>
        <dbReference type="EMBL" id="ADU43238.1"/>
    </source>
</evidence>
<proteinExistence type="predicted"/>
<dbReference type="HOGENOM" id="CLU_2993786_0_0_5"/>
<reference evidence="1" key="1">
    <citation type="submission" date="2010-12" db="EMBL/GenBank/DDBJ databases">
        <title>Complete sequence of Rhodopseudomonas palustris DX-1.</title>
        <authorList>
            <consortium name="US DOE Joint Genome Institute"/>
            <person name="Lucas S."/>
            <person name="Copeland A."/>
            <person name="Lapidus A."/>
            <person name="Cheng J.-F."/>
            <person name="Goodwin L."/>
            <person name="Pitluck S."/>
            <person name="Misra M."/>
            <person name="Chertkov O."/>
            <person name="Detter J.C."/>
            <person name="Han C."/>
            <person name="Tapia R."/>
            <person name="Land M."/>
            <person name="Hauser L."/>
            <person name="Kyrpides N."/>
            <person name="Ivanova N."/>
            <person name="Ovchinnikova G."/>
            <person name="Logan B."/>
            <person name="Oda Y."/>
            <person name="Harwood C."/>
            <person name="Woyke T."/>
        </authorList>
    </citation>
    <scope>NUCLEOTIDE SEQUENCE [LARGE SCALE GENOMIC DNA]</scope>
    <source>
        <strain evidence="1">DX-1</strain>
    </source>
</reference>